<dbReference type="RefSeq" id="WP_110456760.1">
    <property type="nucleotide sequence ID" value="NZ_BPFB01000013.1"/>
</dbReference>
<comment type="similarity">
    <text evidence="2">Belongs to the binding-protein-dependent transport system permease family. CysTW subfamily.</text>
</comment>
<keyword evidence="6 8" id="KW-1133">Transmembrane helix</keyword>
<protein>
    <submittedName>
        <fullName evidence="10">Putrescine ABC transporter permease</fullName>
    </submittedName>
</protein>
<feature type="transmembrane region" description="Helical" evidence="8">
    <location>
        <begin position="21"/>
        <end position="41"/>
    </location>
</feature>
<keyword evidence="4" id="KW-1003">Cell membrane</keyword>
<name>A0ABQ4PD98_9GAMM</name>
<evidence type="ECO:0000256" key="1">
    <source>
        <dbReference type="ARBA" id="ARBA00004651"/>
    </source>
</evidence>
<evidence type="ECO:0000313" key="11">
    <source>
        <dbReference type="Proteomes" id="UP000761574"/>
    </source>
</evidence>
<dbReference type="CDD" id="cd06261">
    <property type="entry name" value="TM_PBP2"/>
    <property type="match status" value="1"/>
</dbReference>
<evidence type="ECO:0000256" key="5">
    <source>
        <dbReference type="ARBA" id="ARBA00022692"/>
    </source>
</evidence>
<gene>
    <name evidence="10" type="primary">potH</name>
    <name evidence="10" type="ORF">TUM4630_13730</name>
</gene>
<dbReference type="EMBL" id="BPFB01000013">
    <property type="protein sequence ID" value="GIU45503.1"/>
    <property type="molecule type" value="Genomic_DNA"/>
</dbReference>
<organism evidence="10 11">
    <name type="scientific">Shewanella algidipiscicola</name>
    <dbReference type="NCBI Taxonomy" id="614070"/>
    <lineage>
        <taxon>Bacteria</taxon>
        <taxon>Pseudomonadati</taxon>
        <taxon>Pseudomonadota</taxon>
        <taxon>Gammaproteobacteria</taxon>
        <taxon>Alteromonadales</taxon>
        <taxon>Shewanellaceae</taxon>
        <taxon>Shewanella</taxon>
    </lineage>
</organism>
<keyword evidence="5 8" id="KW-0812">Transmembrane</keyword>
<keyword evidence="7 8" id="KW-0472">Membrane</keyword>
<dbReference type="PANTHER" id="PTHR42929:SF3">
    <property type="entry name" value="PUTRESCINE TRANSPORT SYSTEM PERMEASE PROTEIN POTH"/>
    <property type="match status" value="1"/>
</dbReference>
<comment type="caution">
    <text evidence="10">The sequence shown here is derived from an EMBL/GenBank/DDBJ whole genome shotgun (WGS) entry which is preliminary data.</text>
</comment>
<evidence type="ECO:0000256" key="2">
    <source>
        <dbReference type="ARBA" id="ARBA00007069"/>
    </source>
</evidence>
<keyword evidence="3 8" id="KW-0813">Transport</keyword>
<feature type="transmembrane region" description="Helical" evidence="8">
    <location>
        <begin position="176"/>
        <end position="196"/>
    </location>
</feature>
<feature type="transmembrane region" description="Helical" evidence="8">
    <location>
        <begin position="275"/>
        <end position="296"/>
    </location>
</feature>
<evidence type="ECO:0000259" key="9">
    <source>
        <dbReference type="PROSITE" id="PS50928"/>
    </source>
</evidence>
<evidence type="ECO:0000256" key="6">
    <source>
        <dbReference type="ARBA" id="ARBA00022989"/>
    </source>
</evidence>
<keyword evidence="11" id="KW-1185">Reference proteome</keyword>
<evidence type="ECO:0000256" key="3">
    <source>
        <dbReference type="ARBA" id="ARBA00022448"/>
    </source>
</evidence>
<dbReference type="Gene3D" id="1.10.3720.10">
    <property type="entry name" value="MetI-like"/>
    <property type="match status" value="1"/>
</dbReference>
<dbReference type="SUPFAM" id="SSF161098">
    <property type="entry name" value="MetI-like"/>
    <property type="match status" value="1"/>
</dbReference>
<dbReference type="PANTHER" id="PTHR42929">
    <property type="entry name" value="INNER MEMBRANE ABC TRANSPORTER PERMEASE PROTEIN YDCU-RELATED-RELATED"/>
    <property type="match status" value="1"/>
</dbReference>
<feature type="transmembrane region" description="Helical" evidence="8">
    <location>
        <begin position="230"/>
        <end position="249"/>
    </location>
</feature>
<evidence type="ECO:0000256" key="4">
    <source>
        <dbReference type="ARBA" id="ARBA00022475"/>
    </source>
</evidence>
<feature type="domain" description="ABC transmembrane type-1" evidence="9">
    <location>
        <begin position="90"/>
        <end position="296"/>
    </location>
</feature>
<dbReference type="PROSITE" id="PS50928">
    <property type="entry name" value="ABC_TM1"/>
    <property type="match status" value="1"/>
</dbReference>
<proteinExistence type="inferred from homology"/>
<evidence type="ECO:0000256" key="8">
    <source>
        <dbReference type="RuleBase" id="RU363032"/>
    </source>
</evidence>
<accession>A0ABQ4PD98</accession>
<dbReference type="Proteomes" id="UP000761574">
    <property type="component" value="Unassembled WGS sequence"/>
</dbReference>
<evidence type="ECO:0000256" key="7">
    <source>
        <dbReference type="ARBA" id="ARBA00023136"/>
    </source>
</evidence>
<sequence>MSGVAIKRKKSLRERFFKGQHLTIGVPYLWLLMFFALPFAIVLKISLSSPAIAIPPYDALFQYADESLQILLNLGNYILVFEDSLYVNAYLGSLKMACITTIGCLLVGYPMAYAIARAPKQHQTVLILLVMLPSWTSFLIRVYAWMGILSNNGVINNVLMWLGVISDPIQMLNTNFAVYIGIIYTYLPFMILPLYANLSQLDGSLLEAAADLGSRSLNTFWKITLPLSKGGVIAGSMLVFIPVVGEFVIPELLGGPDSLMIGKVLWQEFFNNRDWPVASSLAIVMLALLIIPITLFHRYQSRSMEKKI</sequence>
<dbReference type="InterPro" id="IPR000515">
    <property type="entry name" value="MetI-like"/>
</dbReference>
<comment type="subcellular location">
    <subcellularLocation>
        <location evidence="1 8">Cell membrane</location>
        <topology evidence="1 8">Multi-pass membrane protein</topology>
    </subcellularLocation>
</comment>
<reference evidence="10 11" key="1">
    <citation type="submission" date="2021-05" db="EMBL/GenBank/DDBJ databases">
        <title>Molecular characterization for Shewanella algae harboring chromosomal blaOXA-55-like strains isolated from clinical and environment sample.</title>
        <authorList>
            <person name="Ohama Y."/>
            <person name="Aoki K."/>
            <person name="Harada S."/>
            <person name="Moriya K."/>
            <person name="Ishii Y."/>
            <person name="Tateda K."/>
        </authorList>
    </citation>
    <scope>NUCLEOTIDE SEQUENCE [LARGE SCALE GENOMIC DNA]</scope>
    <source>
        <strain evidence="10 11">LMG 23746</strain>
    </source>
</reference>
<feature type="transmembrane region" description="Helical" evidence="8">
    <location>
        <begin position="89"/>
        <end position="113"/>
    </location>
</feature>
<evidence type="ECO:0000313" key="10">
    <source>
        <dbReference type="EMBL" id="GIU45503.1"/>
    </source>
</evidence>
<feature type="transmembrane region" description="Helical" evidence="8">
    <location>
        <begin position="125"/>
        <end position="146"/>
    </location>
</feature>
<dbReference type="Pfam" id="PF00528">
    <property type="entry name" value="BPD_transp_1"/>
    <property type="match status" value="1"/>
</dbReference>
<dbReference type="InterPro" id="IPR035906">
    <property type="entry name" value="MetI-like_sf"/>
</dbReference>